<dbReference type="Proteomes" id="UP000294933">
    <property type="component" value="Unassembled WGS sequence"/>
</dbReference>
<dbReference type="OrthoDB" id="191601at2759"/>
<gene>
    <name evidence="1" type="ORF">BD410DRAFT_882905</name>
</gene>
<dbReference type="PANTHER" id="PTHR17985:SF8">
    <property type="entry name" value="TRANSPORT AND GOLGI ORGANIZATION PROTEIN 2 HOMOLOG"/>
    <property type="match status" value="1"/>
</dbReference>
<dbReference type="EMBL" id="ML170217">
    <property type="protein sequence ID" value="TDL17757.1"/>
    <property type="molecule type" value="Genomic_DNA"/>
</dbReference>
<dbReference type="PANTHER" id="PTHR17985">
    <property type="entry name" value="SER/THR-RICH PROTEIN T10 IN DGCR REGION"/>
    <property type="match status" value="1"/>
</dbReference>
<accession>A0A4Y7PQN9</accession>
<dbReference type="GO" id="GO:0009306">
    <property type="term" value="P:protein secretion"/>
    <property type="evidence" value="ECO:0007669"/>
    <property type="project" value="TreeGrafter"/>
</dbReference>
<protein>
    <submittedName>
        <fullName evidence="1">DUF833-domain-containing protein</fullName>
    </submittedName>
</protein>
<dbReference type="Pfam" id="PF05742">
    <property type="entry name" value="TANGO2"/>
    <property type="match status" value="1"/>
</dbReference>
<name>A0A4Y7PQN9_9AGAM</name>
<evidence type="ECO:0000313" key="2">
    <source>
        <dbReference type="Proteomes" id="UP000294933"/>
    </source>
</evidence>
<reference evidence="1 2" key="1">
    <citation type="submission" date="2018-06" db="EMBL/GenBank/DDBJ databases">
        <title>A transcriptomic atlas of mushroom development highlights an independent origin of complex multicellularity.</title>
        <authorList>
            <consortium name="DOE Joint Genome Institute"/>
            <person name="Krizsan K."/>
            <person name="Almasi E."/>
            <person name="Merenyi Z."/>
            <person name="Sahu N."/>
            <person name="Viragh M."/>
            <person name="Koszo T."/>
            <person name="Mondo S."/>
            <person name="Kiss B."/>
            <person name="Balint B."/>
            <person name="Kues U."/>
            <person name="Barry K."/>
            <person name="Hegedus J.C."/>
            <person name="Henrissat B."/>
            <person name="Johnson J."/>
            <person name="Lipzen A."/>
            <person name="Ohm R."/>
            <person name="Nagy I."/>
            <person name="Pangilinan J."/>
            <person name="Yan J."/>
            <person name="Xiong Y."/>
            <person name="Grigoriev I.V."/>
            <person name="Hibbett D.S."/>
            <person name="Nagy L.G."/>
        </authorList>
    </citation>
    <scope>NUCLEOTIDE SEQUENCE [LARGE SCALE GENOMIC DNA]</scope>
    <source>
        <strain evidence="1 2">SZMC22713</strain>
    </source>
</reference>
<dbReference type="InterPro" id="IPR008551">
    <property type="entry name" value="TANGO2"/>
</dbReference>
<evidence type="ECO:0000313" key="1">
    <source>
        <dbReference type="EMBL" id="TDL17757.1"/>
    </source>
</evidence>
<dbReference type="VEuPathDB" id="FungiDB:BD410DRAFT_882905"/>
<keyword evidence="2" id="KW-1185">Reference proteome</keyword>
<proteinExistence type="predicted"/>
<dbReference type="GO" id="GO:0005794">
    <property type="term" value="C:Golgi apparatus"/>
    <property type="evidence" value="ECO:0007669"/>
    <property type="project" value="TreeGrafter"/>
</dbReference>
<dbReference type="AlphaFoldDB" id="A0A4Y7PQN9"/>
<dbReference type="GO" id="GO:0007030">
    <property type="term" value="P:Golgi organization"/>
    <property type="evidence" value="ECO:0007669"/>
    <property type="project" value="TreeGrafter"/>
</dbReference>
<organism evidence="1 2">
    <name type="scientific">Rickenella mellea</name>
    <dbReference type="NCBI Taxonomy" id="50990"/>
    <lineage>
        <taxon>Eukaryota</taxon>
        <taxon>Fungi</taxon>
        <taxon>Dikarya</taxon>
        <taxon>Basidiomycota</taxon>
        <taxon>Agaricomycotina</taxon>
        <taxon>Agaricomycetes</taxon>
        <taxon>Hymenochaetales</taxon>
        <taxon>Rickenellaceae</taxon>
        <taxon>Rickenella</taxon>
    </lineage>
</organism>
<sequence length="306" mass="33754">MCIAFWTLENSDYALILCANRDEYLSRPTANAHFHASPEPNVTDTDRTILSGVDLQAGGTWLGVNRLGRVALLTNITEESAKFKFSRGHLVSSFLSSDETHEQFTSNLTHSSCSDYAGFNLLLFTPSSTATPLLYDADLVTNLGGGGAIATRSLRTEERQICGVSNGVDGRDGDIWCKVQKGRETFAQVLADMSVGSTDEELTSRLFDLLTWKSPESPSNRAQLRNSIHILPLRVTPSLSPDAAADGPDYYGTRLSTVLLIRKDGRVLFVERDIWQLDSDGNPKLADPRGERIFHFNLTLTPERQV</sequence>